<feature type="region of interest" description="Disordered" evidence="1">
    <location>
        <begin position="51"/>
        <end position="74"/>
    </location>
</feature>
<dbReference type="EMBL" id="GL876966">
    <property type="protein sequence ID" value="KLU81481.1"/>
    <property type="molecule type" value="Genomic_DNA"/>
</dbReference>
<dbReference type="Pfam" id="PF16483">
    <property type="entry name" value="Glyco_hydro_64"/>
    <property type="match status" value="1"/>
</dbReference>
<gene>
    <name evidence="3" type="ORF">MAPG_00570</name>
</gene>
<dbReference type="OrthoDB" id="5290283at2759"/>
<dbReference type="Gene3D" id="2.60.110.10">
    <property type="entry name" value="Thaumatin"/>
    <property type="match status" value="1"/>
</dbReference>
<feature type="non-terminal residue" evidence="3">
    <location>
        <position position="136"/>
    </location>
</feature>
<dbReference type="PANTHER" id="PTHR38165">
    <property type="match status" value="1"/>
</dbReference>
<dbReference type="VEuPathDB" id="FungiDB:MAPG_00570"/>
<dbReference type="InterPro" id="IPR037176">
    <property type="entry name" value="Osmotin/thaumatin-like_sf"/>
</dbReference>
<dbReference type="InterPro" id="IPR037398">
    <property type="entry name" value="Glyco_hydro_64_fam"/>
</dbReference>
<reference evidence="3" key="2">
    <citation type="submission" date="2011-03" db="EMBL/GenBank/DDBJ databases">
        <title>Annotation of Magnaporthe poae ATCC 64411.</title>
        <authorList>
            <person name="Ma L.-J."/>
            <person name="Dead R."/>
            <person name="Young S.K."/>
            <person name="Zeng Q."/>
            <person name="Gargeya S."/>
            <person name="Fitzgerald M."/>
            <person name="Haas B."/>
            <person name="Abouelleil A."/>
            <person name="Alvarado L."/>
            <person name="Arachchi H.M."/>
            <person name="Berlin A."/>
            <person name="Brown A."/>
            <person name="Chapman S.B."/>
            <person name="Chen Z."/>
            <person name="Dunbar C."/>
            <person name="Freedman E."/>
            <person name="Gearin G."/>
            <person name="Gellesch M."/>
            <person name="Goldberg J."/>
            <person name="Griggs A."/>
            <person name="Gujja S."/>
            <person name="Heiman D."/>
            <person name="Howarth C."/>
            <person name="Larson L."/>
            <person name="Lui A."/>
            <person name="MacDonald P.J.P."/>
            <person name="Mehta T."/>
            <person name="Montmayeur A."/>
            <person name="Murphy C."/>
            <person name="Neiman D."/>
            <person name="Pearson M."/>
            <person name="Priest M."/>
            <person name="Roberts A."/>
            <person name="Saif S."/>
            <person name="Shea T."/>
            <person name="Shenoy N."/>
            <person name="Sisk P."/>
            <person name="Stolte C."/>
            <person name="Sykes S."/>
            <person name="Yandava C."/>
            <person name="Wortman J."/>
            <person name="Nusbaum C."/>
            <person name="Birren B."/>
        </authorList>
    </citation>
    <scope>NUCLEOTIDE SEQUENCE</scope>
    <source>
        <strain evidence="3">ATCC 64411</strain>
    </source>
</reference>
<proteinExistence type="predicted"/>
<evidence type="ECO:0000259" key="2">
    <source>
        <dbReference type="Pfam" id="PF16483"/>
    </source>
</evidence>
<evidence type="ECO:0000313" key="3">
    <source>
        <dbReference type="EMBL" id="KLU81481.1"/>
    </source>
</evidence>
<evidence type="ECO:0000256" key="1">
    <source>
        <dbReference type="SAM" id="MobiDB-lite"/>
    </source>
</evidence>
<sequence length="136" mass="14806">MRAMSHRMAVYHAPSTLPPRIPVCWIPFPPCPLPDMAVTLEQALRFQKDHSVLRPPTDHPGPSSRHAPGATATPTTVQFALRNNTSSSNVFAYVTGLDVSRDSRVVMLRSDGQTAYYPTNPGADLQPLGDDCAIPL</sequence>
<organism evidence="3">
    <name type="scientific">Magnaporthiopsis poae (strain ATCC 64411 / 73-15)</name>
    <name type="common">Kentucky bluegrass fungus</name>
    <name type="synonym">Magnaporthe poae</name>
    <dbReference type="NCBI Taxonomy" id="644358"/>
    <lineage>
        <taxon>Eukaryota</taxon>
        <taxon>Fungi</taxon>
        <taxon>Dikarya</taxon>
        <taxon>Ascomycota</taxon>
        <taxon>Pezizomycotina</taxon>
        <taxon>Sordariomycetes</taxon>
        <taxon>Sordariomycetidae</taxon>
        <taxon>Magnaporthales</taxon>
        <taxon>Magnaporthaceae</taxon>
        <taxon>Magnaporthiopsis</taxon>
    </lineage>
</organism>
<dbReference type="PANTHER" id="PTHR38165:SF1">
    <property type="entry name" value="GLUCANASE B"/>
    <property type="match status" value="1"/>
</dbReference>
<reference evidence="3" key="1">
    <citation type="submission" date="2010-05" db="EMBL/GenBank/DDBJ databases">
        <title>The Genome Sequence of Magnaporthe poae strain ATCC 64411.</title>
        <authorList>
            <consortium name="The Broad Institute Genome Sequencing Platform"/>
            <consortium name="Broad Institute Genome Sequencing Center for Infectious Disease"/>
            <person name="Ma L.-J."/>
            <person name="Dead R."/>
            <person name="Young S."/>
            <person name="Zeng Q."/>
            <person name="Koehrsen M."/>
            <person name="Alvarado L."/>
            <person name="Berlin A."/>
            <person name="Chapman S.B."/>
            <person name="Chen Z."/>
            <person name="Freedman E."/>
            <person name="Gellesch M."/>
            <person name="Goldberg J."/>
            <person name="Griggs A."/>
            <person name="Gujja S."/>
            <person name="Heilman E.R."/>
            <person name="Heiman D."/>
            <person name="Hepburn T."/>
            <person name="Howarth C."/>
            <person name="Jen D."/>
            <person name="Larson L."/>
            <person name="Mehta T."/>
            <person name="Neiman D."/>
            <person name="Pearson M."/>
            <person name="Roberts A."/>
            <person name="Saif S."/>
            <person name="Shea T."/>
            <person name="Shenoy N."/>
            <person name="Sisk P."/>
            <person name="Stolte C."/>
            <person name="Sykes S."/>
            <person name="Walk T."/>
            <person name="White J."/>
            <person name="Yandava C."/>
            <person name="Haas B."/>
            <person name="Nusbaum C."/>
            <person name="Birren B."/>
        </authorList>
    </citation>
    <scope>NUCLEOTIDE SEQUENCE</scope>
    <source>
        <strain evidence="3">ATCC 64411</strain>
    </source>
</reference>
<dbReference type="AlphaFoldDB" id="A0A0H2TJ01"/>
<name>A0A0H2TJ01_MAGP6</name>
<protein>
    <recommendedName>
        <fullName evidence="2">GH64 domain-containing protein</fullName>
    </recommendedName>
</protein>
<feature type="domain" description="GH64" evidence="2">
    <location>
        <begin position="76"/>
        <end position="136"/>
    </location>
</feature>
<accession>A0A0H2TJ01</accession>
<dbReference type="InterPro" id="IPR032477">
    <property type="entry name" value="Glyco_hydro_64"/>
</dbReference>